<evidence type="ECO:0000313" key="3">
    <source>
        <dbReference type="EMBL" id="PPA72294.1"/>
    </source>
</evidence>
<dbReference type="AlphaFoldDB" id="A0A2S5GH96"/>
<dbReference type="Proteomes" id="UP000239047">
    <property type="component" value="Unassembled WGS sequence"/>
</dbReference>
<reference evidence="3 4" key="1">
    <citation type="submission" date="2018-02" db="EMBL/GenBank/DDBJ databases">
        <title>Jeotgalibacillus proteolyticum sp. nov. a protease producing bacterium isolated from ocean sediments of Laizhou Bay.</title>
        <authorList>
            <person name="Li Y."/>
        </authorList>
    </citation>
    <scope>NUCLEOTIDE SEQUENCE [LARGE SCALE GENOMIC DNA]</scope>
    <source>
        <strain evidence="3 4">22-7</strain>
    </source>
</reference>
<gene>
    <name evidence="3" type="ORF">C4B60_02655</name>
</gene>
<comment type="caution">
    <text evidence="3">The sequence shown here is derived from an EMBL/GenBank/DDBJ whole genome shotgun (WGS) entry which is preliminary data.</text>
</comment>
<feature type="domain" description="Deacetylase PdaC" evidence="2">
    <location>
        <begin position="16"/>
        <end position="94"/>
    </location>
</feature>
<dbReference type="Gene3D" id="3.90.640.20">
    <property type="entry name" value="Heat-shock cognate protein, ATPase"/>
    <property type="match status" value="1"/>
</dbReference>
<dbReference type="InterPro" id="IPR021729">
    <property type="entry name" value="DUF3298"/>
</dbReference>
<evidence type="ECO:0000259" key="2">
    <source>
        <dbReference type="Pfam" id="PF13739"/>
    </source>
</evidence>
<evidence type="ECO:0000313" key="4">
    <source>
        <dbReference type="Proteomes" id="UP000239047"/>
    </source>
</evidence>
<dbReference type="Pfam" id="PF11738">
    <property type="entry name" value="DUF3298"/>
    <property type="match status" value="1"/>
</dbReference>
<dbReference type="InterPro" id="IPR025303">
    <property type="entry name" value="PdaC"/>
</dbReference>
<dbReference type="EMBL" id="PREZ01000001">
    <property type="protein sequence ID" value="PPA72294.1"/>
    <property type="molecule type" value="Genomic_DNA"/>
</dbReference>
<dbReference type="RefSeq" id="WP_104056444.1">
    <property type="nucleotide sequence ID" value="NZ_PREZ01000001.1"/>
</dbReference>
<sequence length="203" mass="23291">MDLPVTIKTESLINPAANIRVHYPMVTGLNNPVTERMINTAIIEQLNRMLLDLGYHDQNLQEMVGFYEIKTNERRILSLLLIVYSYTGGAHGLTLSKSLSFNVDSGKQYALYELFKPNAPYVEKLSQIISKKINDWNIQLLEPFTQIRKDQDFYLADHSLVIFFQLYEITPYVAGFPYFPIPILNLTDIMSDTGPLPKLLPFT</sequence>
<proteinExistence type="predicted"/>
<accession>A0A2S5GH96</accession>
<dbReference type="InterPro" id="IPR037126">
    <property type="entry name" value="PdaC/RsiV-like_sf"/>
</dbReference>
<feature type="domain" description="DUF3298" evidence="1">
    <location>
        <begin position="113"/>
        <end position="183"/>
    </location>
</feature>
<keyword evidence="4" id="KW-1185">Reference proteome</keyword>
<name>A0A2S5GH96_9BACL</name>
<organism evidence="3 4">
    <name type="scientific">Jeotgalibacillus proteolyticus</name>
    <dbReference type="NCBI Taxonomy" id="2082395"/>
    <lineage>
        <taxon>Bacteria</taxon>
        <taxon>Bacillati</taxon>
        <taxon>Bacillota</taxon>
        <taxon>Bacilli</taxon>
        <taxon>Bacillales</taxon>
        <taxon>Caryophanaceae</taxon>
        <taxon>Jeotgalibacillus</taxon>
    </lineage>
</organism>
<evidence type="ECO:0008006" key="5">
    <source>
        <dbReference type="Google" id="ProtNLM"/>
    </source>
</evidence>
<protein>
    <recommendedName>
        <fullName evidence="5">DUF3298/DUF4163 domain-containing protein</fullName>
    </recommendedName>
</protein>
<dbReference type="Gene3D" id="3.30.565.40">
    <property type="entry name" value="Fervidobacterium nodosum Rt17-B1 like"/>
    <property type="match status" value="1"/>
</dbReference>
<dbReference type="OrthoDB" id="5637at2"/>
<evidence type="ECO:0000259" key="1">
    <source>
        <dbReference type="Pfam" id="PF11738"/>
    </source>
</evidence>
<dbReference type="Pfam" id="PF13739">
    <property type="entry name" value="PdaC"/>
    <property type="match status" value="1"/>
</dbReference>